<keyword evidence="6" id="KW-0969">Cilium</keyword>
<keyword evidence="6" id="KW-0966">Cell projection</keyword>
<dbReference type="Pfam" id="PF02120">
    <property type="entry name" value="Flg_hook"/>
    <property type="match status" value="1"/>
</dbReference>
<protein>
    <submittedName>
        <fullName evidence="6">Flagellar hook-length control protein FliK</fullName>
    </submittedName>
</protein>
<dbReference type="PANTHER" id="PTHR37533:SF2">
    <property type="entry name" value="FLAGELLAR HOOK-LENGTH CONTROL PROTEIN"/>
    <property type="match status" value="1"/>
</dbReference>
<feature type="region of interest" description="Disordered" evidence="4">
    <location>
        <begin position="1"/>
        <end position="94"/>
    </location>
</feature>
<proteinExistence type="inferred from homology"/>
<sequence>MNNATLALNIARPPAPAAAATPTAAGREQEGGASTKRFDAALDAAHADAHAPRDQARDAQDAKATPAAPASAAANAKVDKEPDAKPSDKEASAVDDPSIAATMLSLIGVPAKAVDVAAAALGVTKQAGAALGMPRAAAPLAGALGAGGDAAGTVVPDATAALLDKTTLPAVGVAGAAAGVVPPSFAALLATQGGAAASTKDDNGPVVDAANSPMPLMHTPELGNAAPVMQVQATQAATTPQFAQELGEQIAWMGSGQIKEARIKLHPEELGSMDVRVHLDAGKVNVAILAQHPAAVHAVQQTLSQLDSMLAHHGLSLGQADVGQRQGGEAADGRSDGSQGQGAESGASGAAETVAVSSVSRSLLDEIA</sequence>
<evidence type="ECO:0000256" key="4">
    <source>
        <dbReference type="SAM" id="MobiDB-lite"/>
    </source>
</evidence>
<evidence type="ECO:0000256" key="1">
    <source>
        <dbReference type="ARBA" id="ARBA00003944"/>
    </source>
</evidence>
<evidence type="ECO:0000256" key="3">
    <source>
        <dbReference type="ARBA" id="ARBA00022795"/>
    </source>
</evidence>
<feature type="compositionally biased region" description="Basic and acidic residues" evidence="4">
    <location>
        <begin position="77"/>
        <end position="92"/>
    </location>
</feature>
<dbReference type="RefSeq" id="WP_250338456.1">
    <property type="nucleotide sequence ID" value="NZ_CP063231.1"/>
</dbReference>
<organism evidence="6 7">
    <name type="scientific">Luteibacter flocculans</name>
    <dbReference type="NCBI Taxonomy" id="2780091"/>
    <lineage>
        <taxon>Bacteria</taxon>
        <taxon>Pseudomonadati</taxon>
        <taxon>Pseudomonadota</taxon>
        <taxon>Gammaproteobacteria</taxon>
        <taxon>Lysobacterales</taxon>
        <taxon>Rhodanobacteraceae</taxon>
        <taxon>Luteibacter</taxon>
    </lineage>
</organism>
<evidence type="ECO:0000313" key="7">
    <source>
        <dbReference type="Proteomes" id="UP001056681"/>
    </source>
</evidence>
<dbReference type="EMBL" id="CP063231">
    <property type="protein sequence ID" value="URL57604.1"/>
    <property type="molecule type" value="Genomic_DNA"/>
</dbReference>
<feature type="region of interest" description="Disordered" evidence="4">
    <location>
        <begin position="321"/>
        <end position="368"/>
    </location>
</feature>
<dbReference type="InterPro" id="IPR052563">
    <property type="entry name" value="FliK"/>
</dbReference>
<dbReference type="InterPro" id="IPR021136">
    <property type="entry name" value="Flagellar_hook_control-like_C"/>
</dbReference>
<dbReference type="InterPro" id="IPR001635">
    <property type="entry name" value="Flag_hook_Flik"/>
</dbReference>
<name>A0ABY4SZV9_9GAMM</name>
<keyword evidence="7" id="KW-1185">Reference proteome</keyword>
<dbReference type="PANTHER" id="PTHR37533">
    <property type="entry name" value="FLAGELLAR HOOK-LENGTH CONTROL PROTEIN"/>
    <property type="match status" value="1"/>
</dbReference>
<accession>A0ABY4SZV9</accession>
<evidence type="ECO:0000313" key="6">
    <source>
        <dbReference type="EMBL" id="URL57604.1"/>
    </source>
</evidence>
<evidence type="ECO:0000256" key="2">
    <source>
        <dbReference type="ARBA" id="ARBA00009149"/>
    </source>
</evidence>
<feature type="compositionally biased region" description="Low complexity" evidence="4">
    <location>
        <begin position="337"/>
        <end position="360"/>
    </location>
</feature>
<keyword evidence="3" id="KW-1005">Bacterial flagellum biogenesis</keyword>
<reference evidence="6" key="1">
    <citation type="submission" date="2020-10" db="EMBL/GenBank/DDBJ databases">
        <title>Whole-genome sequence of Luteibacter sp. EIF3.</title>
        <authorList>
            <person name="Friedrich I."/>
            <person name="Hertel R."/>
            <person name="Daniel R."/>
        </authorList>
    </citation>
    <scope>NUCLEOTIDE SEQUENCE</scope>
    <source>
        <strain evidence="6">EIF3</strain>
    </source>
</reference>
<keyword evidence="6" id="KW-0282">Flagellum</keyword>
<evidence type="ECO:0000259" key="5">
    <source>
        <dbReference type="Pfam" id="PF02120"/>
    </source>
</evidence>
<dbReference type="PRINTS" id="PR01007">
    <property type="entry name" value="FLGHOOKFLIK"/>
</dbReference>
<comment type="function">
    <text evidence="1">Controls the length of the flagellar hook.</text>
</comment>
<gene>
    <name evidence="6" type="ORF">IM816_13370</name>
</gene>
<dbReference type="InterPro" id="IPR038610">
    <property type="entry name" value="FliK-like_C_sf"/>
</dbReference>
<dbReference type="CDD" id="cd17470">
    <property type="entry name" value="T3SS_Flik_C"/>
    <property type="match status" value="1"/>
</dbReference>
<feature type="compositionally biased region" description="Low complexity" evidence="4">
    <location>
        <begin position="62"/>
        <end position="76"/>
    </location>
</feature>
<dbReference type="Gene3D" id="3.30.750.140">
    <property type="match status" value="1"/>
</dbReference>
<feature type="domain" description="Flagellar hook-length control protein-like C-terminal" evidence="5">
    <location>
        <begin position="248"/>
        <end position="329"/>
    </location>
</feature>
<dbReference type="Proteomes" id="UP001056681">
    <property type="component" value="Chromosome"/>
</dbReference>
<feature type="compositionally biased region" description="Basic and acidic residues" evidence="4">
    <location>
        <begin position="36"/>
        <end position="61"/>
    </location>
</feature>
<comment type="similarity">
    <text evidence="2">Belongs to the FliK family.</text>
</comment>